<protein>
    <submittedName>
        <fullName evidence="2">Uncharacterized protein</fullName>
    </submittedName>
</protein>
<evidence type="ECO:0000313" key="2">
    <source>
        <dbReference type="EMBL" id="KZV95187.1"/>
    </source>
</evidence>
<organism evidence="2 3">
    <name type="scientific">Exidia glandulosa HHB12029</name>
    <dbReference type="NCBI Taxonomy" id="1314781"/>
    <lineage>
        <taxon>Eukaryota</taxon>
        <taxon>Fungi</taxon>
        <taxon>Dikarya</taxon>
        <taxon>Basidiomycota</taxon>
        <taxon>Agaricomycotina</taxon>
        <taxon>Agaricomycetes</taxon>
        <taxon>Auriculariales</taxon>
        <taxon>Exidiaceae</taxon>
        <taxon>Exidia</taxon>
    </lineage>
</organism>
<evidence type="ECO:0000313" key="3">
    <source>
        <dbReference type="Proteomes" id="UP000077266"/>
    </source>
</evidence>
<feature type="signal peptide" evidence="1">
    <location>
        <begin position="1"/>
        <end position="19"/>
    </location>
</feature>
<reference evidence="2 3" key="1">
    <citation type="journal article" date="2016" name="Mol. Biol. Evol.">
        <title>Comparative Genomics of Early-Diverging Mushroom-Forming Fungi Provides Insights into the Origins of Lignocellulose Decay Capabilities.</title>
        <authorList>
            <person name="Nagy L.G."/>
            <person name="Riley R."/>
            <person name="Tritt A."/>
            <person name="Adam C."/>
            <person name="Daum C."/>
            <person name="Floudas D."/>
            <person name="Sun H."/>
            <person name="Yadav J.S."/>
            <person name="Pangilinan J."/>
            <person name="Larsson K.H."/>
            <person name="Matsuura K."/>
            <person name="Barry K."/>
            <person name="Labutti K."/>
            <person name="Kuo R."/>
            <person name="Ohm R.A."/>
            <person name="Bhattacharya S.S."/>
            <person name="Shirouzu T."/>
            <person name="Yoshinaga Y."/>
            <person name="Martin F.M."/>
            <person name="Grigoriev I.V."/>
            <person name="Hibbett D.S."/>
        </authorList>
    </citation>
    <scope>NUCLEOTIDE SEQUENCE [LARGE SCALE GENOMIC DNA]</scope>
    <source>
        <strain evidence="2 3">HHB12029</strain>
    </source>
</reference>
<proteinExistence type="predicted"/>
<keyword evidence="3" id="KW-1185">Reference proteome</keyword>
<name>A0A165JQE4_EXIGL</name>
<dbReference type="AlphaFoldDB" id="A0A165JQE4"/>
<gene>
    <name evidence="2" type="ORF">EXIGLDRAFT_485449</name>
</gene>
<accession>A0A165JQE4</accession>
<evidence type="ECO:0000256" key="1">
    <source>
        <dbReference type="SAM" id="SignalP"/>
    </source>
</evidence>
<keyword evidence="1" id="KW-0732">Signal</keyword>
<dbReference type="InParanoid" id="A0A165JQE4"/>
<sequence length="77" mass="8259">MPGTTLCFLALRTLQLVAYIPFTFEPSVGVEELVSFIGSVQIDGGVLEELVAENVAVEGDLNCLAGLIRILTCVLYL</sequence>
<feature type="chain" id="PRO_5007860232" evidence="1">
    <location>
        <begin position="20"/>
        <end position="77"/>
    </location>
</feature>
<dbReference type="EMBL" id="KV425961">
    <property type="protein sequence ID" value="KZV95187.1"/>
    <property type="molecule type" value="Genomic_DNA"/>
</dbReference>
<dbReference type="Proteomes" id="UP000077266">
    <property type="component" value="Unassembled WGS sequence"/>
</dbReference>